<dbReference type="Gene3D" id="3.40.309.10">
    <property type="entry name" value="Aldehyde Dehydrogenase, Chain A, domain 2"/>
    <property type="match status" value="1"/>
</dbReference>
<feature type="active site" evidence="4">
    <location>
        <position position="280"/>
    </location>
</feature>
<feature type="domain" description="Aldehyde dehydrogenase" evidence="6">
    <location>
        <begin position="55"/>
        <end position="501"/>
    </location>
</feature>
<dbReference type="InterPro" id="IPR011408">
    <property type="entry name" value="Aldehyde_DH"/>
</dbReference>
<dbReference type="PROSITE" id="PS00687">
    <property type="entry name" value="ALDEHYDE_DEHYDR_GLU"/>
    <property type="match status" value="1"/>
</dbReference>
<evidence type="ECO:0000256" key="1">
    <source>
        <dbReference type="ARBA" id="ARBA00009986"/>
    </source>
</evidence>
<evidence type="ECO:0000256" key="3">
    <source>
        <dbReference type="PIRNR" id="PIRNR036490"/>
    </source>
</evidence>
<dbReference type="CDD" id="cd07111">
    <property type="entry name" value="ALDH_F16"/>
    <property type="match status" value="1"/>
</dbReference>
<protein>
    <submittedName>
        <fullName evidence="7">ALDH</fullName>
        <ecNumber evidence="7">1.2.1.3</ecNumber>
    </submittedName>
</protein>
<evidence type="ECO:0000256" key="4">
    <source>
        <dbReference type="PROSITE-ProRule" id="PRU10007"/>
    </source>
</evidence>
<keyword evidence="2 5" id="KW-0560">Oxidoreductase</keyword>
<keyword evidence="8" id="KW-1185">Reference proteome</keyword>
<gene>
    <name evidence="7" type="ORF">SPHA_37112</name>
</gene>
<reference evidence="7" key="1">
    <citation type="submission" date="2021-01" db="EMBL/GenBank/DDBJ databases">
        <authorList>
            <person name="Li R."/>
            <person name="Bekaert M."/>
        </authorList>
    </citation>
    <scope>NUCLEOTIDE SEQUENCE</scope>
    <source>
        <strain evidence="7">Farmed</strain>
    </source>
</reference>
<dbReference type="InterPro" id="IPR016161">
    <property type="entry name" value="Ald_DH/histidinol_DH"/>
</dbReference>
<feature type="domain" description="Aldehyde dehydrogenase" evidence="6">
    <location>
        <begin position="569"/>
        <end position="793"/>
    </location>
</feature>
<dbReference type="PIRSF" id="PIRSF036490">
    <property type="entry name" value="Aldedh_dupl"/>
    <property type="match status" value="1"/>
</dbReference>
<dbReference type="Pfam" id="PF00171">
    <property type="entry name" value="Aldedh"/>
    <property type="match status" value="2"/>
</dbReference>
<organism evidence="7 8">
    <name type="scientific">Acanthosepion pharaonis</name>
    <name type="common">Pharaoh cuttlefish</name>
    <name type="synonym">Sepia pharaonis</name>
    <dbReference type="NCBI Taxonomy" id="158019"/>
    <lineage>
        <taxon>Eukaryota</taxon>
        <taxon>Metazoa</taxon>
        <taxon>Spiralia</taxon>
        <taxon>Lophotrochozoa</taxon>
        <taxon>Mollusca</taxon>
        <taxon>Cephalopoda</taxon>
        <taxon>Coleoidea</taxon>
        <taxon>Decapodiformes</taxon>
        <taxon>Sepiida</taxon>
        <taxon>Sepiina</taxon>
        <taxon>Sepiidae</taxon>
        <taxon>Acanthosepion</taxon>
    </lineage>
</organism>
<dbReference type="InterPro" id="IPR029510">
    <property type="entry name" value="Ald_DH_CS_GLU"/>
</dbReference>
<evidence type="ECO:0000256" key="5">
    <source>
        <dbReference type="RuleBase" id="RU003345"/>
    </source>
</evidence>
<evidence type="ECO:0000313" key="8">
    <source>
        <dbReference type="Proteomes" id="UP000597762"/>
    </source>
</evidence>
<dbReference type="FunFam" id="3.40.605.10:FF:000007">
    <property type="entry name" value="NAD/NADP-dependent betaine aldehyde dehydrogenase"/>
    <property type="match status" value="1"/>
</dbReference>
<dbReference type="FunFam" id="3.40.309.10:FF:000012">
    <property type="entry name" value="Betaine aldehyde dehydrogenase"/>
    <property type="match status" value="1"/>
</dbReference>
<dbReference type="InterPro" id="IPR015590">
    <property type="entry name" value="Aldehyde_DH_dom"/>
</dbReference>
<dbReference type="InterPro" id="IPR016163">
    <property type="entry name" value="Ald_DH_C"/>
</dbReference>
<dbReference type="OrthoDB" id="310895at2759"/>
<dbReference type="Gene3D" id="3.40.605.10">
    <property type="entry name" value="Aldehyde Dehydrogenase, Chain A, domain 1"/>
    <property type="match status" value="2"/>
</dbReference>
<evidence type="ECO:0000256" key="2">
    <source>
        <dbReference type="ARBA" id="ARBA00023002"/>
    </source>
</evidence>
<dbReference type="EC" id="1.2.1.3" evidence="7"/>
<dbReference type="PANTHER" id="PTHR11699">
    <property type="entry name" value="ALDEHYDE DEHYDROGENASE-RELATED"/>
    <property type="match status" value="1"/>
</dbReference>
<dbReference type="Proteomes" id="UP000597762">
    <property type="component" value="Unassembled WGS sequence"/>
</dbReference>
<evidence type="ECO:0000313" key="7">
    <source>
        <dbReference type="EMBL" id="CAE1271179.1"/>
    </source>
</evidence>
<name>A0A812CNM8_ACAPH</name>
<dbReference type="InterPro" id="IPR016162">
    <property type="entry name" value="Ald_DH_N"/>
</dbReference>
<accession>A0A812CNM8</accession>
<dbReference type="SUPFAM" id="SSF53720">
    <property type="entry name" value="ALDH-like"/>
    <property type="match status" value="2"/>
</dbReference>
<proteinExistence type="inferred from homology"/>
<evidence type="ECO:0000259" key="6">
    <source>
        <dbReference type="Pfam" id="PF00171"/>
    </source>
</evidence>
<sequence length="829" mass="91598">MAAEAVPCGDAVHANSVEGIFHSLTYGPAPENDDIVKAWLDKHNRSFGHFIDGQWFKPEGRKTFASKNPATGEVLATTTQGEQEDAERAVQSSRKAFKSWSALSSHVRARYLYSIARNIQKHQKLFAVLESIDNGKPMRETRDYDIPTVINHVYHHAGWAQLRDTEMKGWKPLGVVCGIVPWNFPLMILMWKVCPALAMGNTVILKPASYTRLSCLLLAEVCAQAGLPPGVFNVVTGNGAFGSKVAEHPDVDKVAFTGSTGVGQTLRRLTAGSGKKISLELGGKSPVVVFENSDIDSVIEGIVDAIWFNQGQVCCAGSKLLVQESIYEKVIRKLVQRLSHFRVGCGQDKAIDMGAIVDESQRKTIDQYVEEARAEGAEVYQPAIQMPKTGCFYPPTLITNVQTVSKVVEEEIFGPVLVALSFRTAKEAINLANNTIYGLGASVWSESSALALEVATSIKAGTVWINCHNVFDAAAGFGGYKQSGYGRDGGKEGLYEYVQPAWMSKPHLPSLEVNMKTFGTAEFTHSMPGNEQIDFQQNETNKPCVDHTYKLYYGGAQKRPDSQASRTIFSPQGEVVGLVAEGNRKDVRNAVEIAQKTASGWAKKTSRLRSQIMYYIAENLELRRDENAQLLHKMTNRNYENCLEEVDLSVERLFYWAAYCDKYGGTVQETTLYGLTVKLHEPVGVVGIACPDENPLLSFISLFAPAVARGNVVVIIPSQKYPLAAVNMYQIFDTSDVPGGVINVLTGDRDHLTKYLTEHQDLQAMWYFGSAEGSKFVEYTSADNCKRTFVNYGQIRDWTKADQGQGEEFIYHATQCKNIWLPMGDIFAN</sequence>
<dbReference type="AlphaFoldDB" id="A0A812CNM8"/>
<comment type="similarity">
    <text evidence="1 3 5">Belongs to the aldehyde dehydrogenase family.</text>
</comment>
<dbReference type="GO" id="GO:0004029">
    <property type="term" value="F:aldehyde dehydrogenase (NAD+) activity"/>
    <property type="evidence" value="ECO:0007669"/>
    <property type="project" value="UniProtKB-EC"/>
</dbReference>
<dbReference type="EMBL" id="CAHIKZ030001646">
    <property type="protein sequence ID" value="CAE1271179.1"/>
    <property type="molecule type" value="Genomic_DNA"/>
</dbReference>
<comment type="caution">
    <text evidence="7">The sequence shown here is derived from an EMBL/GenBank/DDBJ whole genome shotgun (WGS) entry which is preliminary data.</text>
</comment>